<dbReference type="GO" id="GO:0006352">
    <property type="term" value="P:DNA-templated transcription initiation"/>
    <property type="evidence" value="ECO:0007669"/>
    <property type="project" value="InterPro"/>
</dbReference>
<dbReference type="GO" id="GO:0003677">
    <property type="term" value="F:DNA binding"/>
    <property type="evidence" value="ECO:0007669"/>
    <property type="project" value="UniProtKB-KW"/>
</dbReference>
<dbReference type="NCBIfam" id="TIGR02937">
    <property type="entry name" value="sigma70-ECF"/>
    <property type="match status" value="1"/>
</dbReference>
<keyword evidence="6" id="KW-0472">Membrane</keyword>
<dbReference type="PANTHER" id="PTHR43133">
    <property type="entry name" value="RNA POLYMERASE ECF-TYPE SIGMA FACTO"/>
    <property type="match status" value="1"/>
</dbReference>
<protein>
    <submittedName>
        <fullName evidence="9">RNA polymerase sigma factor</fullName>
    </submittedName>
</protein>
<dbReference type="AlphaFoldDB" id="A0A372JAF7"/>
<evidence type="ECO:0000256" key="3">
    <source>
        <dbReference type="ARBA" id="ARBA00023082"/>
    </source>
</evidence>
<evidence type="ECO:0000259" key="7">
    <source>
        <dbReference type="Pfam" id="PF04542"/>
    </source>
</evidence>
<feature type="domain" description="RNA polymerase sigma factor 70 region 4 type 2" evidence="8">
    <location>
        <begin position="103"/>
        <end position="153"/>
    </location>
</feature>
<name>A0A372JAF7_9ACTN</name>
<dbReference type="SUPFAM" id="SSF88659">
    <property type="entry name" value="Sigma3 and sigma4 domains of RNA polymerase sigma factors"/>
    <property type="match status" value="1"/>
</dbReference>
<comment type="similarity">
    <text evidence="1">Belongs to the sigma-70 factor family. ECF subfamily.</text>
</comment>
<reference evidence="9 10" key="1">
    <citation type="submission" date="2018-08" db="EMBL/GenBank/DDBJ databases">
        <title>Actinomadura jelena sp. nov., a novel Actinomycete isolated from soil in Chad.</title>
        <authorList>
            <person name="Shi L."/>
        </authorList>
    </citation>
    <scope>NUCLEOTIDE SEQUENCE [LARGE SCALE GENOMIC DNA]</scope>
    <source>
        <strain evidence="9 10">NEAU-G17</strain>
    </source>
</reference>
<dbReference type="InterPro" id="IPR007627">
    <property type="entry name" value="RNA_pol_sigma70_r2"/>
</dbReference>
<keyword evidence="3" id="KW-0731">Sigma factor</keyword>
<dbReference type="GO" id="GO:0016987">
    <property type="term" value="F:sigma factor activity"/>
    <property type="evidence" value="ECO:0007669"/>
    <property type="project" value="UniProtKB-KW"/>
</dbReference>
<dbReference type="Pfam" id="PF08281">
    <property type="entry name" value="Sigma70_r4_2"/>
    <property type="match status" value="1"/>
</dbReference>
<dbReference type="InterPro" id="IPR039425">
    <property type="entry name" value="RNA_pol_sigma-70-like"/>
</dbReference>
<proteinExistence type="inferred from homology"/>
<dbReference type="InterPro" id="IPR013324">
    <property type="entry name" value="RNA_pol_sigma_r3/r4-like"/>
</dbReference>
<keyword evidence="6" id="KW-0812">Transmembrane</keyword>
<dbReference type="Proteomes" id="UP000261811">
    <property type="component" value="Unassembled WGS sequence"/>
</dbReference>
<dbReference type="SUPFAM" id="SSF88946">
    <property type="entry name" value="Sigma2 domain of RNA polymerase sigma factors"/>
    <property type="match status" value="1"/>
</dbReference>
<sequence>MADEDDAGFPAFYRDAYPGLVAELCARTGDRTEAQEIAQEAFTRAWTHWEHVRDLDQPRAWVARVAYRLAASRWRRAAVALRGLRRHGPPPDVPPPDESSVHLVAALAELPEPQRRALVMHHMGGYTISEIADLEGVAEGTVKARLSRGRTRLAAMIVAAAVVVAAVLGVVELADAGRRTPATVSPGPRPLVAADLFPRSGTAGATHQKVSASPSPAVPGCRGPGPDFSGTVQRLTVTVARESPGGRADERLQAQFFVFPTLRASRQAMALLEERAGACGIDVQVSKPRLGEDALSVDLRRDGPTWESHRAVVVRQGTAVLVFSDHRRDGAVRRLDLAVLDVPAREAADHFRALGYRS</sequence>
<dbReference type="InterPro" id="IPR014284">
    <property type="entry name" value="RNA_pol_sigma-70_dom"/>
</dbReference>
<organism evidence="9 10">
    <name type="scientific">Actinomadura logoneensis</name>
    <dbReference type="NCBI Taxonomy" id="2293572"/>
    <lineage>
        <taxon>Bacteria</taxon>
        <taxon>Bacillati</taxon>
        <taxon>Actinomycetota</taxon>
        <taxon>Actinomycetes</taxon>
        <taxon>Streptosporangiales</taxon>
        <taxon>Thermomonosporaceae</taxon>
        <taxon>Actinomadura</taxon>
    </lineage>
</organism>
<evidence type="ECO:0000259" key="8">
    <source>
        <dbReference type="Pfam" id="PF08281"/>
    </source>
</evidence>
<evidence type="ECO:0000256" key="6">
    <source>
        <dbReference type="SAM" id="Phobius"/>
    </source>
</evidence>
<dbReference type="OrthoDB" id="3777963at2"/>
<feature type="transmembrane region" description="Helical" evidence="6">
    <location>
        <begin position="153"/>
        <end position="171"/>
    </location>
</feature>
<keyword evidence="5" id="KW-0804">Transcription</keyword>
<dbReference type="EMBL" id="QURH01001019">
    <property type="protein sequence ID" value="RFU36970.1"/>
    <property type="molecule type" value="Genomic_DNA"/>
</dbReference>
<dbReference type="InterPro" id="IPR013249">
    <property type="entry name" value="RNA_pol_sigma70_r4_t2"/>
</dbReference>
<keyword evidence="4" id="KW-0238">DNA-binding</keyword>
<feature type="domain" description="RNA polymerase sigma-70 region 2" evidence="7">
    <location>
        <begin position="13"/>
        <end position="77"/>
    </location>
</feature>
<evidence type="ECO:0000256" key="2">
    <source>
        <dbReference type="ARBA" id="ARBA00023015"/>
    </source>
</evidence>
<evidence type="ECO:0000256" key="1">
    <source>
        <dbReference type="ARBA" id="ARBA00010641"/>
    </source>
</evidence>
<evidence type="ECO:0000313" key="10">
    <source>
        <dbReference type="Proteomes" id="UP000261811"/>
    </source>
</evidence>
<keyword evidence="10" id="KW-1185">Reference proteome</keyword>
<dbReference type="InterPro" id="IPR036388">
    <property type="entry name" value="WH-like_DNA-bd_sf"/>
</dbReference>
<comment type="caution">
    <text evidence="9">The sequence shown here is derived from an EMBL/GenBank/DDBJ whole genome shotgun (WGS) entry which is preliminary data.</text>
</comment>
<dbReference type="Gene3D" id="1.10.1740.10">
    <property type="match status" value="1"/>
</dbReference>
<dbReference type="RefSeq" id="WP_117361391.1">
    <property type="nucleotide sequence ID" value="NZ_QURH01001019.1"/>
</dbReference>
<accession>A0A372JAF7</accession>
<evidence type="ECO:0000313" key="9">
    <source>
        <dbReference type="EMBL" id="RFU36970.1"/>
    </source>
</evidence>
<dbReference type="Pfam" id="PF04542">
    <property type="entry name" value="Sigma70_r2"/>
    <property type="match status" value="1"/>
</dbReference>
<dbReference type="InterPro" id="IPR013325">
    <property type="entry name" value="RNA_pol_sigma_r2"/>
</dbReference>
<dbReference type="CDD" id="cd06171">
    <property type="entry name" value="Sigma70_r4"/>
    <property type="match status" value="1"/>
</dbReference>
<evidence type="ECO:0000256" key="4">
    <source>
        <dbReference type="ARBA" id="ARBA00023125"/>
    </source>
</evidence>
<evidence type="ECO:0000256" key="5">
    <source>
        <dbReference type="ARBA" id="ARBA00023163"/>
    </source>
</evidence>
<gene>
    <name evidence="9" type="ORF">DZF91_35365</name>
</gene>
<keyword evidence="6" id="KW-1133">Transmembrane helix</keyword>
<dbReference type="Gene3D" id="1.10.10.10">
    <property type="entry name" value="Winged helix-like DNA-binding domain superfamily/Winged helix DNA-binding domain"/>
    <property type="match status" value="1"/>
</dbReference>
<keyword evidence="2" id="KW-0805">Transcription regulation</keyword>
<dbReference type="PANTHER" id="PTHR43133:SF50">
    <property type="entry name" value="ECF RNA POLYMERASE SIGMA FACTOR SIGM"/>
    <property type="match status" value="1"/>
</dbReference>